<keyword evidence="1" id="KW-0472">Membrane</keyword>
<keyword evidence="3" id="KW-1185">Reference proteome</keyword>
<feature type="transmembrane region" description="Helical" evidence="1">
    <location>
        <begin position="57"/>
        <end position="80"/>
    </location>
</feature>
<dbReference type="AlphaFoldDB" id="A0A2Z6MGM9"/>
<protein>
    <submittedName>
        <fullName evidence="2">Uncharacterized protein</fullName>
    </submittedName>
</protein>
<sequence>MLRLAKARNKAIFANGSFFPLVIVDEIKVMSWKWSLDRLKVPPCLFYEWTWDLGRSAFVLGGLLRLVALCLYGGFHLCFFPAPSFFLIREDAY</sequence>
<evidence type="ECO:0000256" key="1">
    <source>
        <dbReference type="SAM" id="Phobius"/>
    </source>
</evidence>
<dbReference type="EMBL" id="DF973466">
    <property type="protein sequence ID" value="GAU31714.1"/>
    <property type="molecule type" value="Genomic_DNA"/>
</dbReference>
<keyword evidence="1" id="KW-0812">Transmembrane</keyword>
<reference evidence="3" key="1">
    <citation type="journal article" date="2017" name="Front. Plant Sci.">
        <title>Climate Clever Clovers: New Paradigm to Reduce the Environmental Footprint of Ruminants by Breeding Low Methanogenic Forages Utilizing Haplotype Variation.</title>
        <authorList>
            <person name="Kaur P."/>
            <person name="Appels R."/>
            <person name="Bayer P.E."/>
            <person name="Keeble-Gagnere G."/>
            <person name="Wang J."/>
            <person name="Hirakawa H."/>
            <person name="Shirasawa K."/>
            <person name="Vercoe P."/>
            <person name="Stefanova K."/>
            <person name="Durmic Z."/>
            <person name="Nichols P."/>
            <person name="Revell C."/>
            <person name="Isobe S.N."/>
            <person name="Edwards D."/>
            <person name="Erskine W."/>
        </authorList>
    </citation>
    <scope>NUCLEOTIDE SEQUENCE [LARGE SCALE GENOMIC DNA]</scope>
    <source>
        <strain evidence="3">cv. Daliak</strain>
    </source>
</reference>
<dbReference type="OrthoDB" id="1751782at2759"/>
<organism evidence="2 3">
    <name type="scientific">Trifolium subterraneum</name>
    <name type="common">Subterranean clover</name>
    <dbReference type="NCBI Taxonomy" id="3900"/>
    <lineage>
        <taxon>Eukaryota</taxon>
        <taxon>Viridiplantae</taxon>
        <taxon>Streptophyta</taxon>
        <taxon>Embryophyta</taxon>
        <taxon>Tracheophyta</taxon>
        <taxon>Spermatophyta</taxon>
        <taxon>Magnoliopsida</taxon>
        <taxon>eudicotyledons</taxon>
        <taxon>Gunneridae</taxon>
        <taxon>Pentapetalae</taxon>
        <taxon>rosids</taxon>
        <taxon>fabids</taxon>
        <taxon>Fabales</taxon>
        <taxon>Fabaceae</taxon>
        <taxon>Papilionoideae</taxon>
        <taxon>50 kb inversion clade</taxon>
        <taxon>NPAAA clade</taxon>
        <taxon>Hologalegina</taxon>
        <taxon>IRL clade</taxon>
        <taxon>Trifolieae</taxon>
        <taxon>Trifolium</taxon>
    </lineage>
</organism>
<proteinExistence type="predicted"/>
<dbReference type="Proteomes" id="UP000242715">
    <property type="component" value="Unassembled WGS sequence"/>
</dbReference>
<accession>A0A2Z6MGM9</accession>
<evidence type="ECO:0000313" key="3">
    <source>
        <dbReference type="Proteomes" id="UP000242715"/>
    </source>
</evidence>
<name>A0A2Z6MGM9_TRISU</name>
<keyword evidence="1" id="KW-1133">Transmembrane helix</keyword>
<evidence type="ECO:0000313" key="2">
    <source>
        <dbReference type="EMBL" id="GAU31714.1"/>
    </source>
</evidence>
<gene>
    <name evidence="2" type="ORF">TSUD_215150</name>
</gene>